<dbReference type="PROSITE" id="PS50977">
    <property type="entry name" value="HTH_TETR_2"/>
    <property type="match status" value="1"/>
</dbReference>
<keyword evidence="1 2" id="KW-0238">DNA-binding</keyword>
<reference evidence="5" key="1">
    <citation type="journal article" date="2019" name="Int. J. Syst. Evol. Microbiol.">
        <title>The Global Catalogue of Microorganisms (GCM) 10K type strain sequencing project: providing services to taxonomists for standard genome sequencing and annotation.</title>
        <authorList>
            <consortium name="The Broad Institute Genomics Platform"/>
            <consortium name="The Broad Institute Genome Sequencing Center for Infectious Disease"/>
            <person name="Wu L."/>
            <person name="Ma J."/>
        </authorList>
    </citation>
    <scope>NUCLEOTIDE SEQUENCE [LARGE SCALE GENOMIC DNA]</scope>
    <source>
        <strain evidence="5">JCM 17939</strain>
    </source>
</reference>
<feature type="domain" description="HTH tetR-type" evidence="3">
    <location>
        <begin position="17"/>
        <end position="77"/>
    </location>
</feature>
<evidence type="ECO:0000313" key="5">
    <source>
        <dbReference type="Proteomes" id="UP001501442"/>
    </source>
</evidence>
<dbReference type="PRINTS" id="PR00455">
    <property type="entry name" value="HTHTETR"/>
</dbReference>
<sequence length="208" mass="23044">MPTRRAPRPEDRGKAAEQTRERILDAAVAEFGAKGYAGARTAGIAARAGVNQQLISYYFGGKQGLLEELRRRWQRVESSIAAPDASFEESIAAYLDATLDRPDWARLVIWQALGDCPFTDAEEGERYAEAQRSKLAGAVEKMRLRQRSGEVTDAIEPEFALLVAYALVFAPIAMPQFVRDILGDDPMAPETRQRLHRQLIRLLGGAGE</sequence>
<dbReference type="SUPFAM" id="SSF46689">
    <property type="entry name" value="Homeodomain-like"/>
    <property type="match status" value="1"/>
</dbReference>
<name>A0ABP8UJX5_9ACTN</name>
<dbReference type="InterPro" id="IPR050109">
    <property type="entry name" value="HTH-type_TetR-like_transc_reg"/>
</dbReference>
<dbReference type="InterPro" id="IPR036271">
    <property type="entry name" value="Tet_transcr_reg_TetR-rel_C_sf"/>
</dbReference>
<protein>
    <recommendedName>
        <fullName evidence="3">HTH tetR-type domain-containing protein</fullName>
    </recommendedName>
</protein>
<dbReference type="Pfam" id="PF00440">
    <property type="entry name" value="TetR_N"/>
    <property type="match status" value="1"/>
</dbReference>
<dbReference type="InterPro" id="IPR041467">
    <property type="entry name" value="Sco4008_C"/>
</dbReference>
<gene>
    <name evidence="4" type="ORF">GCM10023196_068740</name>
</gene>
<dbReference type="PANTHER" id="PTHR30328">
    <property type="entry name" value="TRANSCRIPTIONAL REPRESSOR"/>
    <property type="match status" value="1"/>
</dbReference>
<dbReference type="SUPFAM" id="SSF48498">
    <property type="entry name" value="Tetracyclin repressor-like, C-terminal domain"/>
    <property type="match status" value="1"/>
</dbReference>
<dbReference type="EMBL" id="BAABHK010000011">
    <property type="protein sequence ID" value="GAA4632987.1"/>
    <property type="molecule type" value="Genomic_DNA"/>
</dbReference>
<evidence type="ECO:0000256" key="2">
    <source>
        <dbReference type="PROSITE-ProRule" id="PRU00335"/>
    </source>
</evidence>
<dbReference type="RefSeq" id="WP_345435977.1">
    <property type="nucleotide sequence ID" value="NZ_BAABHK010000011.1"/>
</dbReference>
<proteinExistence type="predicted"/>
<keyword evidence="5" id="KW-1185">Reference proteome</keyword>
<evidence type="ECO:0000256" key="1">
    <source>
        <dbReference type="ARBA" id="ARBA00023125"/>
    </source>
</evidence>
<dbReference type="PANTHER" id="PTHR30328:SF54">
    <property type="entry name" value="HTH-TYPE TRANSCRIPTIONAL REPRESSOR SCO4008"/>
    <property type="match status" value="1"/>
</dbReference>
<evidence type="ECO:0000259" key="3">
    <source>
        <dbReference type="PROSITE" id="PS50977"/>
    </source>
</evidence>
<dbReference type="Proteomes" id="UP001501442">
    <property type="component" value="Unassembled WGS sequence"/>
</dbReference>
<feature type="DNA-binding region" description="H-T-H motif" evidence="2">
    <location>
        <begin position="40"/>
        <end position="59"/>
    </location>
</feature>
<organism evidence="4 5">
    <name type="scientific">Actinoallomurus vinaceus</name>
    <dbReference type="NCBI Taxonomy" id="1080074"/>
    <lineage>
        <taxon>Bacteria</taxon>
        <taxon>Bacillati</taxon>
        <taxon>Actinomycetota</taxon>
        <taxon>Actinomycetes</taxon>
        <taxon>Streptosporangiales</taxon>
        <taxon>Thermomonosporaceae</taxon>
        <taxon>Actinoallomurus</taxon>
    </lineage>
</organism>
<dbReference type="InterPro" id="IPR009057">
    <property type="entry name" value="Homeodomain-like_sf"/>
</dbReference>
<dbReference type="Gene3D" id="1.10.357.10">
    <property type="entry name" value="Tetracycline Repressor, domain 2"/>
    <property type="match status" value="1"/>
</dbReference>
<accession>A0ABP8UJX5</accession>
<dbReference type="InterPro" id="IPR001647">
    <property type="entry name" value="HTH_TetR"/>
</dbReference>
<dbReference type="Pfam" id="PF17926">
    <property type="entry name" value="TetR_C_21"/>
    <property type="match status" value="1"/>
</dbReference>
<comment type="caution">
    <text evidence="4">The sequence shown here is derived from an EMBL/GenBank/DDBJ whole genome shotgun (WGS) entry which is preliminary data.</text>
</comment>
<evidence type="ECO:0000313" key="4">
    <source>
        <dbReference type="EMBL" id="GAA4632987.1"/>
    </source>
</evidence>